<evidence type="ECO:0000256" key="1">
    <source>
        <dbReference type="SAM" id="Phobius"/>
    </source>
</evidence>
<reference evidence="2" key="1">
    <citation type="journal article" date="2020" name="J. ISSAAS">
        <title>Lactobacilli and other gastrointestinal microbiota of Peromyscus leucopus, reservoir host for agents of Lyme disease and other zoonoses in North America.</title>
        <authorList>
            <person name="Milovic A."/>
            <person name="Bassam K."/>
            <person name="Shao H."/>
            <person name="Chatzistamou I."/>
            <person name="Tufts D.M."/>
            <person name="Diuk-Wasser M."/>
            <person name="Barbour A.G."/>
        </authorList>
    </citation>
    <scope>NUCLEOTIDE SEQUENCE</scope>
    <source>
        <strain evidence="2">LL4</strain>
    </source>
</reference>
<gene>
    <name evidence="2" type="ORF">Helico6505_0180</name>
</gene>
<name>A0A650EKT1_9HELI</name>
<accession>A0A650EKT1</accession>
<sequence>MDTKEDLTKYIWEAHNFEIKNLWQRSILLVPLIVMAFTAMGILQLKIIDDITKSKDEYIPLLCAELFLCNAGAILSLFWVALAKASKFIQEAHEEHLKDYLGKEKAYCNLDDYNKDFCFFSLKPYRFSPSKINIALGWFSASIFVYVFIINLLLYFCEINICCLIGLGIITLIINILLLFFCKGGKMQSN</sequence>
<dbReference type="EMBL" id="MN577568">
    <property type="protein sequence ID" value="QGT50186.1"/>
    <property type="molecule type" value="Genomic_DNA"/>
</dbReference>
<feature type="transmembrane region" description="Helical" evidence="1">
    <location>
        <begin position="27"/>
        <end position="47"/>
    </location>
</feature>
<organism evidence="2">
    <name type="scientific">uncultured Helicobacter sp</name>
    <dbReference type="NCBI Taxonomy" id="175537"/>
    <lineage>
        <taxon>Bacteria</taxon>
        <taxon>Pseudomonadati</taxon>
        <taxon>Campylobacterota</taxon>
        <taxon>Epsilonproteobacteria</taxon>
        <taxon>Campylobacterales</taxon>
        <taxon>Helicobacteraceae</taxon>
        <taxon>Helicobacter</taxon>
        <taxon>environmental samples</taxon>
    </lineage>
</organism>
<feature type="transmembrane region" description="Helical" evidence="1">
    <location>
        <begin position="132"/>
        <end position="153"/>
    </location>
</feature>
<feature type="transmembrane region" description="Helical" evidence="1">
    <location>
        <begin position="59"/>
        <end position="82"/>
    </location>
</feature>
<dbReference type="AlphaFoldDB" id="A0A650EKT1"/>
<keyword evidence="1" id="KW-0472">Membrane</keyword>
<protein>
    <recommendedName>
        <fullName evidence="3">DUF4328 domain-containing protein</fullName>
    </recommendedName>
</protein>
<feature type="transmembrane region" description="Helical" evidence="1">
    <location>
        <begin position="159"/>
        <end position="182"/>
    </location>
</feature>
<keyword evidence="1" id="KW-1133">Transmembrane helix</keyword>
<proteinExistence type="predicted"/>
<evidence type="ECO:0000313" key="2">
    <source>
        <dbReference type="EMBL" id="QGT50186.1"/>
    </source>
</evidence>
<dbReference type="InterPro" id="IPR056918">
    <property type="entry name" value="8xMP"/>
</dbReference>
<keyword evidence="1" id="KW-0812">Transmembrane</keyword>
<evidence type="ECO:0008006" key="3">
    <source>
        <dbReference type="Google" id="ProtNLM"/>
    </source>
</evidence>
<dbReference type="Pfam" id="PF24838">
    <property type="entry name" value="8xMP"/>
    <property type="match status" value="1"/>
</dbReference>